<dbReference type="GO" id="GO:0020037">
    <property type="term" value="F:heme binding"/>
    <property type="evidence" value="ECO:0007669"/>
    <property type="project" value="InterPro"/>
</dbReference>
<dbReference type="InterPro" id="IPR040333">
    <property type="entry name" value="Catalase_3"/>
</dbReference>
<keyword evidence="16" id="KW-1185">Reference proteome</keyword>
<evidence type="ECO:0000256" key="10">
    <source>
        <dbReference type="ARBA" id="ARBA00049254"/>
    </source>
</evidence>
<dbReference type="FunFam" id="2.40.180.10:FF:000001">
    <property type="entry name" value="Catalase"/>
    <property type="match status" value="1"/>
</dbReference>
<feature type="domain" description="Catalase core" evidence="14">
    <location>
        <begin position="7"/>
        <end position="391"/>
    </location>
</feature>
<proteinExistence type="inferred from homology"/>
<evidence type="ECO:0000256" key="7">
    <source>
        <dbReference type="ARBA" id="ARBA00023002"/>
    </source>
</evidence>
<dbReference type="InterPro" id="IPR024708">
    <property type="entry name" value="Catalase_AS"/>
</dbReference>
<evidence type="ECO:0000256" key="4">
    <source>
        <dbReference type="ARBA" id="ARBA00022559"/>
    </source>
</evidence>
<keyword evidence="8 12" id="KW-0408">Iron</keyword>
<dbReference type="PROSITE" id="PS00438">
    <property type="entry name" value="CATALASE_2"/>
    <property type="match status" value="1"/>
</dbReference>
<evidence type="ECO:0000256" key="11">
    <source>
        <dbReference type="PIRSR" id="PIRSR038928-1"/>
    </source>
</evidence>
<dbReference type="EMBL" id="CP019646">
    <property type="protein sequence ID" value="AQQ72162.1"/>
    <property type="molecule type" value="Genomic_DNA"/>
</dbReference>
<dbReference type="GO" id="GO:0042744">
    <property type="term" value="P:hydrogen peroxide catabolic process"/>
    <property type="evidence" value="ECO:0007669"/>
    <property type="project" value="UniProtKB-KW"/>
</dbReference>
<dbReference type="InterPro" id="IPR024711">
    <property type="entry name" value="Catalase_clade1/3"/>
</dbReference>
<dbReference type="Pfam" id="PF00199">
    <property type="entry name" value="Catalase"/>
    <property type="match status" value="1"/>
</dbReference>
<dbReference type="Pfam" id="PF06628">
    <property type="entry name" value="Catalase-rel"/>
    <property type="match status" value="1"/>
</dbReference>
<gene>
    <name evidence="15" type="primary">katA</name>
    <name evidence="15" type="ORF">SMSP2_02543</name>
</gene>
<dbReference type="CDD" id="cd08156">
    <property type="entry name" value="catalase_clade_3"/>
    <property type="match status" value="1"/>
</dbReference>
<dbReference type="KEGG" id="pbas:SMSP2_02543"/>
<dbReference type="InterPro" id="IPR020835">
    <property type="entry name" value="Catalase_sf"/>
</dbReference>
<dbReference type="EC" id="1.11.1.6" evidence="3"/>
<dbReference type="SMART" id="SM01060">
    <property type="entry name" value="Catalase"/>
    <property type="match status" value="1"/>
</dbReference>
<evidence type="ECO:0000313" key="16">
    <source>
        <dbReference type="Proteomes" id="UP000188181"/>
    </source>
</evidence>
<organism evidence="15 16">
    <name type="scientific">Limihaloglobus sulfuriphilus</name>
    <dbReference type="NCBI Taxonomy" id="1851148"/>
    <lineage>
        <taxon>Bacteria</taxon>
        <taxon>Pseudomonadati</taxon>
        <taxon>Planctomycetota</taxon>
        <taxon>Phycisphaerae</taxon>
        <taxon>Sedimentisphaerales</taxon>
        <taxon>Sedimentisphaeraceae</taxon>
        <taxon>Limihaloglobus</taxon>
    </lineage>
</organism>
<dbReference type="PANTHER" id="PTHR11465:SF61">
    <property type="entry name" value="CATALASE"/>
    <property type="match status" value="1"/>
</dbReference>
<reference evidence="16" key="1">
    <citation type="submission" date="2017-02" db="EMBL/GenBank/DDBJ databases">
        <title>Comparative genomics and description of representatives of a novel lineage of planctomycetes thriving in anoxic sediments.</title>
        <authorList>
            <person name="Spring S."/>
            <person name="Bunk B."/>
            <person name="Sproer C."/>
        </authorList>
    </citation>
    <scope>NUCLEOTIDE SEQUENCE [LARGE SCALE GENOMIC DNA]</scope>
    <source>
        <strain evidence="16">SM-Chi-D1</strain>
    </source>
</reference>
<dbReference type="InterPro" id="IPR011614">
    <property type="entry name" value="Catalase_core"/>
</dbReference>
<comment type="cofactor">
    <cofactor evidence="1 12">
        <name>heme</name>
        <dbReference type="ChEBI" id="CHEBI:30413"/>
    </cofactor>
</comment>
<evidence type="ECO:0000259" key="14">
    <source>
        <dbReference type="SMART" id="SM01060"/>
    </source>
</evidence>
<keyword evidence="7 15" id="KW-0560">Oxidoreductase</keyword>
<evidence type="ECO:0000256" key="8">
    <source>
        <dbReference type="ARBA" id="ARBA00023004"/>
    </source>
</evidence>
<evidence type="ECO:0000256" key="2">
    <source>
        <dbReference type="ARBA" id="ARBA00005329"/>
    </source>
</evidence>
<dbReference type="Proteomes" id="UP000188181">
    <property type="component" value="Chromosome"/>
</dbReference>
<dbReference type="OrthoDB" id="9760293at2"/>
<keyword evidence="6 12" id="KW-0479">Metal-binding</keyword>
<dbReference type="InterPro" id="IPR010582">
    <property type="entry name" value="Catalase_immune_responsive"/>
</dbReference>
<evidence type="ECO:0000256" key="1">
    <source>
        <dbReference type="ARBA" id="ARBA00001971"/>
    </source>
</evidence>
<dbReference type="SUPFAM" id="SSF56634">
    <property type="entry name" value="Heme-dependent catalase-like"/>
    <property type="match status" value="1"/>
</dbReference>
<dbReference type="GO" id="GO:0042542">
    <property type="term" value="P:response to hydrogen peroxide"/>
    <property type="evidence" value="ECO:0007669"/>
    <property type="project" value="TreeGrafter"/>
</dbReference>
<name>A0A1Q2MIS9_9BACT</name>
<dbReference type="GO" id="GO:0004096">
    <property type="term" value="F:catalase activity"/>
    <property type="evidence" value="ECO:0007669"/>
    <property type="project" value="UniProtKB-EC"/>
</dbReference>
<evidence type="ECO:0000256" key="5">
    <source>
        <dbReference type="ARBA" id="ARBA00022617"/>
    </source>
</evidence>
<dbReference type="GO" id="GO:0005737">
    <property type="term" value="C:cytoplasm"/>
    <property type="evidence" value="ECO:0007669"/>
    <property type="project" value="TreeGrafter"/>
</dbReference>
<dbReference type="AlphaFoldDB" id="A0A1Q2MIS9"/>
<dbReference type="Gene3D" id="2.40.180.10">
    <property type="entry name" value="Catalase core domain"/>
    <property type="match status" value="1"/>
</dbReference>
<evidence type="ECO:0000256" key="13">
    <source>
        <dbReference type="SAM" id="MobiDB-lite"/>
    </source>
</evidence>
<dbReference type="PROSITE" id="PS51402">
    <property type="entry name" value="CATALASE_3"/>
    <property type="match status" value="1"/>
</dbReference>
<feature type="active site" evidence="11">
    <location>
        <position position="54"/>
    </location>
</feature>
<evidence type="ECO:0000313" key="15">
    <source>
        <dbReference type="EMBL" id="AQQ72162.1"/>
    </source>
</evidence>
<dbReference type="STRING" id="1851148.SMSP2_02543"/>
<keyword evidence="9" id="KW-0376">Hydrogen peroxide</keyword>
<evidence type="ECO:0000256" key="6">
    <source>
        <dbReference type="ARBA" id="ARBA00022723"/>
    </source>
</evidence>
<comment type="similarity">
    <text evidence="2">Belongs to the catalase family.</text>
</comment>
<feature type="binding site" description="axial binding residue" evidence="12">
    <location>
        <position position="337"/>
    </location>
    <ligand>
        <name>heme</name>
        <dbReference type="ChEBI" id="CHEBI:30413"/>
    </ligand>
    <ligandPart>
        <name>Fe</name>
        <dbReference type="ChEBI" id="CHEBI:18248"/>
    </ligandPart>
</feature>
<evidence type="ECO:0000256" key="9">
    <source>
        <dbReference type="ARBA" id="ARBA00023324"/>
    </source>
</evidence>
<sequence length="478" mass="54195">MKEPKLTSAVGIPVPDNQNSLTAGERGPTLMQDHFLFNKLAHFNRERIPERIVHAKAAGAFGTFTVTHDITKYTKAKIFSEIGKKTDMVGRFSTVAGEKGSADTVRDVRGFALKFYTEEGNWDMVGNNTPVFFVRDAIKFPDFIHTQKRDPQTNAKNDTMQWDFWSQVPEALHQVTILFSDRGIPKGIPFMNGYGSHTYSFINARNERFWVKFHFKTNQGIECFMQDEADKIAGVDPDYHTSELFHMIKDGKFPSWTFYVQIMPETDAENYRWNPFDLTKVWPHGDYPLIEVGQLELNRNPENYFAEIEQAAFSPGNVVPGISFSPCKMLQARIISYSDAHRYRLGANYESLPVNRPKCPVHNYERDGAMRFDGNGGSSVNYEPNSFGGPKADSAFAEPPLKISGDADRYDQKRGVADDYIQPGNLFRLMTPEQQQRLIKNICGSLKKVPKEIQQKIVDHFSRADKAYGGGLAKELGL</sequence>
<dbReference type="PRINTS" id="PR00067">
    <property type="entry name" value="CATALASE"/>
</dbReference>
<dbReference type="InterPro" id="IPR018028">
    <property type="entry name" value="Catalase"/>
</dbReference>
<keyword evidence="5 12" id="KW-0349">Heme</keyword>
<keyword evidence="4 15" id="KW-0575">Peroxidase</keyword>
<dbReference type="PANTHER" id="PTHR11465">
    <property type="entry name" value="CATALASE"/>
    <property type="match status" value="1"/>
</dbReference>
<feature type="active site" evidence="11">
    <location>
        <position position="127"/>
    </location>
</feature>
<comment type="catalytic activity">
    <reaction evidence="10">
        <text>2 H2O2 = O2 + 2 H2O</text>
        <dbReference type="Rhea" id="RHEA:20309"/>
        <dbReference type="ChEBI" id="CHEBI:15377"/>
        <dbReference type="ChEBI" id="CHEBI:15379"/>
        <dbReference type="ChEBI" id="CHEBI:16240"/>
        <dbReference type="EC" id="1.11.1.6"/>
    </reaction>
</comment>
<dbReference type="GO" id="GO:0046872">
    <property type="term" value="F:metal ion binding"/>
    <property type="evidence" value="ECO:0007669"/>
    <property type="project" value="UniProtKB-KW"/>
</dbReference>
<dbReference type="PIRSF" id="PIRSF038928">
    <property type="entry name" value="Catalase_clade1-3"/>
    <property type="match status" value="1"/>
</dbReference>
<dbReference type="RefSeq" id="WP_146684382.1">
    <property type="nucleotide sequence ID" value="NZ_CP019646.1"/>
</dbReference>
<evidence type="ECO:0000256" key="3">
    <source>
        <dbReference type="ARBA" id="ARBA00012314"/>
    </source>
</evidence>
<feature type="region of interest" description="Disordered" evidence="13">
    <location>
        <begin position="1"/>
        <end position="24"/>
    </location>
</feature>
<accession>A0A1Q2MIS9</accession>
<protein>
    <recommendedName>
        <fullName evidence="3">catalase</fullName>
        <ecNumber evidence="3">1.11.1.6</ecNumber>
    </recommendedName>
</protein>
<evidence type="ECO:0000256" key="12">
    <source>
        <dbReference type="PIRSR" id="PIRSR038928-2"/>
    </source>
</evidence>